<dbReference type="SUPFAM" id="SSF101478">
    <property type="entry name" value="ADP-ribosylglycohydrolase"/>
    <property type="match status" value="1"/>
</dbReference>
<protein>
    <submittedName>
        <fullName evidence="2">Uncharacterized protein</fullName>
    </submittedName>
</protein>
<dbReference type="InterPro" id="IPR036705">
    <property type="entry name" value="Ribosyl_crysJ1_sf"/>
</dbReference>
<evidence type="ECO:0000256" key="1">
    <source>
        <dbReference type="SAM" id="Phobius"/>
    </source>
</evidence>
<keyword evidence="1" id="KW-0472">Membrane</keyword>
<dbReference type="Pfam" id="PF03747">
    <property type="entry name" value="ADP_ribosyl_GH"/>
    <property type="match status" value="1"/>
</dbReference>
<name>A0ABP6U1H4_9ACTN</name>
<evidence type="ECO:0000313" key="3">
    <source>
        <dbReference type="Proteomes" id="UP001501455"/>
    </source>
</evidence>
<dbReference type="Gene3D" id="1.10.4080.10">
    <property type="entry name" value="ADP-ribosylation/Crystallin J1"/>
    <property type="match status" value="1"/>
</dbReference>
<proteinExistence type="predicted"/>
<feature type="transmembrane region" description="Helical" evidence="1">
    <location>
        <begin position="38"/>
        <end position="55"/>
    </location>
</feature>
<reference evidence="3" key="1">
    <citation type="journal article" date="2019" name="Int. J. Syst. Evol. Microbiol.">
        <title>The Global Catalogue of Microorganisms (GCM) 10K type strain sequencing project: providing services to taxonomists for standard genome sequencing and annotation.</title>
        <authorList>
            <consortium name="The Broad Institute Genomics Platform"/>
            <consortium name="The Broad Institute Genome Sequencing Center for Infectious Disease"/>
            <person name="Wu L."/>
            <person name="Ma J."/>
        </authorList>
    </citation>
    <scope>NUCLEOTIDE SEQUENCE [LARGE SCALE GENOMIC DNA]</scope>
    <source>
        <strain evidence="3">JCM 4816</strain>
    </source>
</reference>
<evidence type="ECO:0000313" key="2">
    <source>
        <dbReference type="EMBL" id="GAA3501272.1"/>
    </source>
</evidence>
<organism evidence="2 3">
    <name type="scientific">Streptomyces prasinosporus</name>
    <dbReference type="NCBI Taxonomy" id="68256"/>
    <lineage>
        <taxon>Bacteria</taxon>
        <taxon>Bacillati</taxon>
        <taxon>Actinomycetota</taxon>
        <taxon>Actinomycetes</taxon>
        <taxon>Kitasatosporales</taxon>
        <taxon>Streptomycetaceae</taxon>
        <taxon>Streptomyces</taxon>
        <taxon>Streptomyces albogriseolus group</taxon>
    </lineage>
</organism>
<accession>A0ABP6U1H4</accession>
<keyword evidence="1" id="KW-1133">Transmembrane helix</keyword>
<keyword evidence="3" id="KW-1185">Reference proteome</keyword>
<sequence length="65" mass="6923">MIGALIRADVHGWVSPGAPRRAAALARKDAVLSHTGNGVYGAMWAAALVAAAFTAPTPRRRWTRR</sequence>
<keyword evidence="1" id="KW-0812">Transmembrane</keyword>
<dbReference type="EMBL" id="BAAAXF010000059">
    <property type="protein sequence ID" value="GAA3501272.1"/>
    <property type="molecule type" value="Genomic_DNA"/>
</dbReference>
<dbReference type="InterPro" id="IPR005502">
    <property type="entry name" value="Ribosyl_crysJ1"/>
</dbReference>
<dbReference type="Proteomes" id="UP001501455">
    <property type="component" value="Unassembled WGS sequence"/>
</dbReference>
<gene>
    <name evidence="2" type="ORF">GCM10019016_083790</name>
</gene>
<comment type="caution">
    <text evidence="2">The sequence shown here is derived from an EMBL/GenBank/DDBJ whole genome shotgun (WGS) entry which is preliminary data.</text>
</comment>